<comment type="caution">
    <text evidence="1">The sequence shown here is derived from an EMBL/GenBank/DDBJ whole genome shotgun (WGS) entry which is preliminary data.</text>
</comment>
<dbReference type="RefSeq" id="WP_114396102.1">
    <property type="nucleotide sequence ID" value="NZ_QEIM01000003.1"/>
</dbReference>
<dbReference type="EMBL" id="QEIN01000012">
    <property type="protein sequence ID" value="RCV61978.1"/>
    <property type="molecule type" value="Genomic_DNA"/>
</dbReference>
<evidence type="ECO:0000313" key="1">
    <source>
        <dbReference type="EMBL" id="RCV61978.1"/>
    </source>
</evidence>
<proteinExistence type="predicted"/>
<reference evidence="1 2" key="1">
    <citation type="submission" date="2018-04" db="EMBL/GenBank/DDBJ databases">
        <title>Novel actinobacteria from marine sediment.</title>
        <authorList>
            <person name="Ng Z.Y."/>
            <person name="Tan G.Y.A."/>
        </authorList>
    </citation>
    <scope>NUCLEOTIDE SEQUENCE [LARGE SCALE GENOMIC DNA]</scope>
    <source>
        <strain evidence="1 2">TPS81</strain>
    </source>
</reference>
<evidence type="ECO:0000313" key="2">
    <source>
        <dbReference type="Proteomes" id="UP000253318"/>
    </source>
</evidence>
<organism evidence="1 2">
    <name type="scientific">Marinitenerispora sediminis</name>
    <dbReference type="NCBI Taxonomy" id="1931232"/>
    <lineage>
        <taxon>Bacteria</taxon>
        <taxon>Bacillati</taxon>
        <taxon>Actinomycetota</taxon>
        <taxon>Actinomycetes</taxon>
        <taxon>Streptosporangiales</taxon>
        <taxon>Nocardiopsidaceae</taxon>
        <taxon>Marinitenerispora</taxon>
    </lineage>
</organism>
<protein>
    <submittedName>
        <fullName evidence="1">Uncharacterized protein</fullName>
    </submittedName>
</protein>
<dbReference type="Proteomes" id="UP000253318">
    <property type="component" value="Unassembled WGS sequence"/>
</dbReference>
<dbReference type="AlphaFoldDB" id="A0A368TAI8"/>
<keyword evidence="2" id="KW-1185">Reference proteome</keyword>
<gene>
    <name evidence="1" type="ORF">DEF24_02780</name>
</gene>
<name>A0A368TAI8_9ACTN</name>
<accession>A0A368TAI8</accession>
<sequence length="76" mass="8469">MENGTFPTPHPESATQDAHYAAFLAVAAAFLTGYRLERCSVPDGWEYTVRTPDGVVHTRWRLADVQRILAAVRGPR</sequence>